<keyword evidence="3 10" id="KW-0813">Transport</keyword>
<keyword evidence="10" id="KW-0496">Mitochondrion</keyword>
<dbReference type="Gene3D" id="2.40.128.330">
    <property type="match status" value="1"/>
</dbReference>
<sequence>MVSLAARTCPLGRDHLIRLPYRLWLPAVPHRGAFSLASPDLTPHPPRRSRWSAASSSASTATNLGRLRCTEVDEHGAITTRYVSPGTAEMTTALYGLTPRDVRKLAASSLSHIRIRRSTVLLHLYHVKVLVQRDRILLFDDSASSASRAGLLRELQEGWLRQREAAAAAAAAAEAPGEEADADLFQEQQLTFEFHALEAVLNSVVSELEGELAAIRRSAECILRSLEEDVDRHTLITLLGLSNEVAQFSQQADLILDAVEGVLDRDDHVAALYLTAKAVAAEGGRAAMTEDDDLTVAERLLGSYYIAYNEIVQEAQNLASEIRNTQESASAMLDATRNKMMLLDLQLRIGTLGLASGSFFAAFYGMNINSFIGETLWGFPAVSGTSAVLAAAALAYMLGVLRKLVRVKMKGHGEGASSMLG</sequence>
<evidence type="ECO:0000256" key="9">
    <source>
        <dbReference type="ARBA" id="ARBA00023136"/>
    </source>
</evidence>
<organism evidence="12 13">
    <name type="scientific">Staphylotrichum tortipilum</name>
    <dbReference type="NCBI Taxonomy" id="2831512"/>
    <lineage>
        <taxon>Eukaryota</taxon>
        <taxon>Fungi</taxon>
        <taxon>Dikarya</taxon>
        <taxon>Ascomycota</taxon>
        <taxon>Pezizomycotina</taxon>
        <taxon>Sordariomycetes</taxon>
        <taxon>Sordariomycetidae</taxon>
        <taxon>Sordariales</taxon>
        <taxon>Chaetomiaceae</taxon>
        <taxon>Staphylotrichum</taxon>
    </lineage>
</organism>
<dbReference type="Pfam" id="PF22099">
    <property type="entry name" value="MRS2-like"/>
    <property type="match status" value="1"/>
</dbReference>
<dbReference type="PANTHER" id="PTHR13890:SF0">
    <property type="entry name" value="MAGNESIUM TRANSPORTER MRS2 HOMOLOG, MITOCHONDRIAL"/>
    <property type="match status" value="1"/>
</dbReference>
<evidence type="ECO:0000256" key="6">
    <source>
        <dbReference type="ARBA" id="ARBA00022946"/>
    </source>
</evidence>
<keyword evidence="10" id="KW-0999">Mitochondrion inner membrane</keyword>
<evidence type="ECO:0000256" key="2">
    <source>
        <dbReference type="ARBA" id="ARBA00009765"/>
    </source>
</evidence>
<dbReference type="GO" id="GO:0015095">
    <property type="term" value="F:magnesium ion transmembrane transporter activity"/>
    <property type="evidence" value="ECO:0007669"/>
    <property type="project" value="TreeGrafter"/>
</dbReference>
<name>A0AAN6MIT4_9PEZI</name>
<evidence type="ECO:0000256" key="7">
    <source>
        <dbReference type="ARBA" id="ARBA00022989"/>
    </source>
</evidence>
<evidence type="ECO:0000313" key="13">
    <source>
        <dbReference type="Proteomes" id="UP001303889"/>
    </source>
</evidence>
<comment type="similarity">
    <text evidence="2 10">Belongs to the CorA metal ion transporter (MIT) (TC 1.A.35) family.</text>
</comment>
<comment type="caution">
    <text evidence="12">The sequence shown here is derived from an EMBL/GenBank/DDBJ whole genome shotgun (WGS) entry which is preliminary data.</text>
</comment>
<evidence type="ECO:0000313" key="12">
    <source>
        <dbReference type="EMBL" id="KAK3901672.1"/>
    </source>
</evidence>
<comment type="subcellular location">
    <subcellularLocation>
        <location evidence="1">Membrane</location>
        <topology evidence="1">Multi-pass membrane protein</topology>
    </subcellularLocation>
    <subcellularLocation>
        <location evidence="10">Mitochondrion inner membrane</location>
        <topology evidence="10">Multi-pass membrane protein</topology>
    </subcellularLocation>
</comment>
<keyword evidence="13" id="KW-1185">Reference proteome</keyword>
<keyword evidence="7 10" id="KW-1133">Transmembrane helix</keyword>
<dbReference type="GO" id="GO:0045016">
    <property type="term" value="P:mitochondrial magnesium ion transmembrane transport"/>
    <property type="evidence" value="ECO:0007669"/>
    <property type="project" value="TreeGrafter"/>
</dbReference>
<accession>A0AAN6MIT4</accession>
<keyword evidence="5 10" id="KW-0460">Magnesium</keyword>
<keyword evidence="8 10" id="KW-0406">Ion transport</keyword>
<dbReference type="CDD" id="cd12823">
    <property type="entry name" value="Mrs2_Mfm1p-like"/>
    <property type="match status" value="1"/>
</dbReference>
<dbReference type="PANTHER" id="PTHR13890">
    <property type="entry name" value="RNA SPLICING PROTEIN MRS2, MITOCHONDRIAL"/>
    <property type="match status" value="1"/>
</dbReference>
<evidence type="ECO:0000256" key="3">
    <source>
        <dbReference type="ARBA" id="ARBA00022448"/>
    </source>
</evidence>
<evidence type="ECO:0000256" key="5">
    <source>
        <dbReference type="ARBA" id="ARBA00022842"/>
    </source>
</evidence>
<dbReference type="GO" id="GO:0005743">
    <property type="term" value="C:mitochondrial inner membrane"/>
    <property type="evidence" value="ECO:0007669"/>
    <property type="project" value="UniProtKB-SubCell"/>
</dbReference>
<proteinExistence type="inferred from homology"/>
<protein>
    <recommendedName>
        <fullName evidence="10">Magnesium transporter</fullName>
    </recommendedName>
</protein>
<gene>
    <name evidence="12" type="ORF">C8A05DRAFT_16173</name>
</gene>
<dbReference type="EMBL" id="MU855563">
    <property type="protein sequence ID" value="KAK3901672.1"/>
    <property type="molecule type" value="Genomic_DNA"/>
</dbReference>
<keyword evidence="4 10" id="KW-0812">Transmembrane</keyword>
<dbReference type="AlphaFoldDB" id="A0AAN6MIT4"/>
<keyword evidence="9 10" id="KW-0472">Membrane</keyword>
<reference evidence="12" key="2">
    <citation type="submission" date="2023-05" db="EMBL/GenBank/DDBJ databases">
        <authorList>
            <consortium name="Lawrence Berkeley National Laboratory"/>
            <person name="Steindorff A."/>
            <person name="Hensen N."/>
            <person name="Bonometti L."/>
            <person name="Westerberg I."/>
            <person name="Brannstrom I.O."/>
            <person name="Guillou S."/>
            <person name="Cros-Aarteil S."/>
            <person name="Calhoun S."/>
            <person name="Haridas S."/>
            <person name="Kuo A."/>
            <person name="Mondo S."/>
            <person name="Pangilinan J."/>
            <person name="Riley R."/>
            <person name="Labutti K."/>
            <person name="Andreopoulos B."/>
            <person name="Lipzen A."/>
            <person name="Chen C."/>
            <person name="Yanf M."/>
            <person name="Daum C."/>
            <person name="Ng V."/>
            <person name="Clum A."/>
            <person name="Ohm R."/>
            <person name="Martin F."/>
            <person name="Silar P."/>
            <person name="Natvig D."/>
            <person name="Lalanne C."/>
            <person name="Gautier V."/>
            <person name="Ament-Velasquez S.L."/>
            <person name="Kruys A."/>
            <person name="Hutchinson M.I."/>
            <person name="Powell A.J."/>
            <person name="Barry K."/>
            <person name="Miller A.N."/>
            <person name="Grigoriev I.V."/>
            <person name="Debuchy R."/>
            <person name="Gladieux P."/>
            <person name="Thoren M.H."/>
            <person name="Johannesson H."/>
        </authorList>
    </citation>
    <scope>NUCLEOTIDE SEQUENCE</scope>
    <source>
        <strain evidence="12">CBS 103.79</strain>
    </source>
</reference>
<evidence type="ECO:0000256" key="10">
    <source>
        <dbReference type="RuleBase" id="RU366042"/>
    </source>
</evidence>
<evidence type="ECO:0000256" key="8">
    <source>
        <dbReference type="ARBA" id="ARBA00023065"/>
    </source>
</evidence>
<feature type="transmembrane region" description="Helical" evidence="10">
    <location>
        <begin position="377"/>
        <end position="401"/>
    </location>
</feature>
<evidence type="ECO:0000256" key="4">
    <source>
        <dbReference type="ARBA" id="ARBA00022692"/>
    </source>
</evidence>
<evidence type="ECO:0000256" key="1">
    <source>
        <dbReference type="ARBA" id="ARBA00004141"/>
    </source>
</evidence>
<feature type="transmembrane region" description="Helical" evidence="10">
    <location>
        <begin position="347"/>
        <end position="365"/>
    </location>
</feature>
<reference evidence="12" key="1">
    <citation type="journal article" date="2023" name="Mol. Phylogenet. Evol.">
        <title>Genome-scale phylogeny and comparative genomics of the fungal order Sordariales.</title>
        <authorList>
            <person name="Hensen N."/>
            <person name="Bonometti L."/>
            <person name="Westerberg I."/>
            <person name="Brannstrom I.O."/>
            <person name="Guillou S."/>
            <person name="Cros-Aarteil S."/>
            <person name="Calhoun S."/>
            <person name="Haridas S."/>
            <person name="Kuo A."/>
            <person name="Mondo S."/>
            <person name="Pangilinan J."/>
            <person name="Riley R."/>
            <person name="LaButti K."/>
            <person name="Andreopoulos B."/>
            <person name="Lipzen A."/>
            <person name="Chen C."/>
            <person name="Yan M."/>
            <person name="Daum C."/>
            <person name="Ng V."/>
            <person name="Clum A."/>
            <person name="Steindorff A."/>
            <person name="Ohm R.A."/>
            <person name="Martin F."/>
            <person name="Silar P."/>
            <person name="Natvig D.O."/>
            <person name="Lalanne C."/>
            <person name="Gautier V."/>
            <person name="Ament-Velasquez S.L."/>
            <person name="Kruys A."/>
            <person name="Hutchinson M.I."/>
            <person name="Powell A.J."/>
            <person name="Barry K."/>
            <person name="Miller A.N."/>
            <person name="Grigoriev I.V."/>
            <person name="Debuchy R."/>
            <person name="Gladieux P."/>
            <person name="Hiltunen Thoren M."/>
            <person name="Johannesson H."/>
        </authorList>
    </citation>
    <scope>NUCLEOTIDE SEQUENCE</scope>
    <source>
        <strain evidence="12">CBS 103.79</strain>
    </source>
</reference>
<dbReference type="Gene3D" id="1.20.58.340">
    <property type="entry name" value="Magnesium transport protein CorA, transmembrane region"/>
    <property type="match status" value="1"/>
</dbReference>
<feature type="region of interest" description="Disordered" evidence="11">
    <location>
        <begin position="37"/>
        <end position="57"/>
    </location>
</feature>
<evidence type="ECO:0000256" key="11">
    <source>
        <dbReference type="SAM" id="MobiDB-lite"/>
    </source>
</evidence>
<keyword evidence="6" id="KW-0809">Transit peptide</keyword>
<dbReference type="InterPro" id="IPR039204">
    <property type="entry name" value="MRS2-like"/>
</dbReference>
<dbReference type="Proteomes" id="UP001303889">
    <property type="component" value="Unassembled WGS sequence"/>
</dbReference>